<name>A0A6S7IFX8_PARCT</name>
<dbReference type="AlphaFoldDB" id="A0A6S7IFX8"/>
<accession>A0A6S7IFX8</accession>
<dbReference type="EMBL" id="CACRXK020009170">
    <property type="protein sequence ID" value="CAB4016566.1"/>
    <property type="molecule type" value="Genomic_DNA"/>
</dbReference>
<protein>
    <submittedName>
        <fullName evidence="1">Uncharacterized protein</fullName>
    </submittedName>
</protein>
<reference evidence="1" key="1">
    <citation type="submission" date="2020-04" db="EMBL/GenBank/DDBJ databases">
        <authorList>
            <person name="Alioto T."/>
            <person name="Alioto T."/>
            <person name="Gomez Garrido J."/>
        </authorList>
    </citation>
    <scope>NUCLEOTIDE SEQUENCE</scope>
    <source>
        <strain evidence="1">A484AB</strain>
    </source>
</reference>
<dbReference type="Proteomes" id="UP001152795">
    <property type="component" value="Unassembled WGS sequence"/>
</dbReference>
<sequence length="145" mass="16490">MAALKYHDGPNIPFYKADGSVRDIDDFKPWVQIRTLFESGQLNSADTNTVKEASKKLIIGEDLVRKRVDHLEYLKLKKTKRAVRKEEQEREKTITQTIVCLADKDENNVPSSLLKLQLKNTGLGEKRVAFPVSAKSDGVRKVLHE</sequence>
<evidence type="ECO:0000313" key="1">
    <source>
        <dbReference type="EMBL" id="CAB4016566.1"/>
    </source>
</evidence>
<gene>
    <name evidence="1" type="ORF">PACLA_8A075694</name>
</gene>
<comment type="caution">
    <text evidence="1">The sequence shown here is derived from an EMBL/GenBank/DDBJ whole genome shotgun (WGS) entry which is preliminary data.</text>
</comment>
<organism evidence="1 2">
    <name type="scientific">Paramuricea clavata</name>
    <name type="common">Red gorgonian</name>
    <name type="synonym">Violescent sea-whip</name>
    <dbReference type="NCBI Taxonomy" id="317549"/>
    <lineage>
        <taxon>Eukaryota</taxon>
        <taxon>Metazoa</taxon>
        <taxon>Cnidaria</taxon>
        <taxon>Anthozoa</taxon>
        <taxon>Octocorallia</taxon>
        <taxon>Malacalcyonacea</taxon>
        <taxon>Plexauridae</taxon>
        <taxon>Paramuricea</taxon>
    </lineage>
</organism>
<proteinExistence type="predicted"/>
<keyword evidence="2" id="KW-1185">Reference proteome</keyword>
<dbReference type="OrthoDB" id="5989781at2759"/>
<evidence type="ECO:0000313" key="2">
    <source>
        <dbReference type="Proteomes" id="UP001152795"/>
    </source>
</evidence>